<evidence type="ECO:0000256" key="2">
    <source>
        <dbReference type="ARBA" id="ARBA00022771"/>
    </source>
</evidence>
<name>A0AAV9IVA0_CYACA</name>
<comment type="caution">
    <text evidence="9">The sequence shown here is derived from an EMBL/GenBank/DDBJ whole genome shotgun (WGS) entry which is preliminary data.</text>
</comment>
<feature type="region of interest" description="Disordered" evidence="6">
    <location>
        <begin position="124"/>
        <end position="156"/>
    </location>
</feature>
<feature type="compositionally biased region" description="Low complexity" evidence="6">
    <location>
        <begin position="505"/>
        <end position="516"/>
    </location>
</feature>
<feature type="compositionally biased region" description="Low complexity" evidence="6">
    <location>
        <begin position="18"/>
        <end position="29"/>
    </location>
</feature>
<dbReference type="GO" id="GO:0016567">
    <property type="term" value="P:protein ubiquitination"/>
    <property type="evidence" value="ECO:0007669"/>
    <property type="project" value="TreeGrafter"/>
</dbReference>
<feature type="region of interest" description="Disordered" evidence="6">
    <location>
        <begin position="1"/>
        <end position="29"/>
    </location>
</feature>
<evidence type="ECO:0008006" key="11">
    <source>
        <dbReference type="Google" id="ProtNLM"/>
    </source>
</evidence>
<keyword evidence="10" id="KW-1185">Reference proteome</keyword>
<reference evidence="9 10" key="1">
    <citation type="submission" date="2022-07" db="EMBL/GenBank/DDBJ databases">
        <title>Genome-wide signatures of adaptation to extreme environments.</title>
        <authorList>
            <person name="Cho C.H."/>
            <person name="Yoon H.S."/>
        </authorList>
    </citation>
    <scope>NUCLEOTIDE SEQUENCE [LARGE SCALE GENOMIC DNA]</scope>
    <source>
        <strain evidence="9 10">DBV 063 E5</strain>
    </source>
</reference>
<dbReference type="SMART" id="SM00184">
    <property type="entry name" value="RING"/>
    <property type="match status" value="1"/>
</dbReference>
<evidence type="ECO:0000256" key="1">
    <source>
        <dbReference type="ARBA" id="ARBA00022723"/>
    </source>
</evidence>
<dbReference type="GO" id="GO:0007265">
    <property type="term" value="P:Ras protein signal transduction"/>
    <property type="evidence" value="ECO:0007669"/>
    <property type="project" value="TreeGrafter"/>
</dbReference>
<evidence type="ECO:0000313" key="10">
    <source>
        <dbReference type="Proteomes" id="UP001301350"/>
    </source>
</evidence>
<evidence type="ECO:0000256" key="4">
    <source>
        <dbReference type="PROSITE-ProRule" id="PRU00502"/>
    </source>
</evidence>
<accession>A0AAV9IVA0</accession>
<organism evidence="9 10">
    <name type="scientific">Cyanidium caldarium</name>
    <name type="common">Red alga</name>
    <dbReference type="NCBI Taxonomy" id="2771"/>
    <lineage>
        <taxon>Eukaryota</taxon>
        <taxon>Rhodophyta</taxon>
        <taxon>Bangiophyceae</taxon>
        <taxon>Cyanidiales</taxon>
        <taxon>Cyanidiaceae</taxon>
        <taxon>Cyanidium</taxon>
    </lineage>
</organism>
<feature type="region of interest" description="Disordered" evidence="6">
    <location>
        <begin position="598"/>
        <end position="631"/>
    </location>
</feature>
<dbReference type="GO" id="GO:0061630">
    <property type="term" value="F:ubiquitin protein ligase activity"/>
    <property type="evidence" value="ECO:0007669"/>
    <property type="project" value="TreeGrafter"/>
</dbReference>
<dbReference type="Gene3D" id="3.30.40.10">
    <property type="entry name" value="Zinc/RING finger domain, C3HC4 (zinc finger)"/>
    <property type="match status" value="2"/>
</dbReference>
<dbReference type="InterPro" id="IPR011422">
    <property type="entry name" value="BRAP2/ETP1_RRM"/>
</dbReference>
<dbReference type="InterPro" id="IPR001841">
    <property type="entry name" value="Znf_RING"/>
</dbReference>
<evidence type="ECO:0000259" key="8">
    <source>
        <dbReference type="PROSITE" id="PS50271"/>
    </source>
</evidence>
<evidence type="ECO:0000256" key="5">
    <source>
        <dbReference type="SAM" id="Coils"/>
    </source>
</evidence>
<feature type="domain" description="RING-type" evidence="7">
    <location>
        <begin position="336"/>
        <end position="374"/>
    </location>
</feature>
<feature type="compositionally biased region" description="Basic and acidic residues" evidence="6">
    <location>
        <begin position="7"/>
        <end position="17"/>
    </location>
</feature>
<keyword evidence="1" id="KW-0479">Metal-binding</keyword>
<dbReference type="PANTHER" id="PTHR24007:SF7">
    <property type="entry name" value="BRCA1-ASSOCIATED PROTEIN"/>
    <property type="match status" value="1"/>
</dbReference>
<protein>
    <recommendedName>
        <fullName evidence="11">BRCA1-associated protein</fullName>
    </recommendedName>
</protein>
<dbReference type="InterPro" id="IPR013083">
    <property type="entry name" value="Znf_RING/FYVE/PHD"/>
</dbReference>
<feature type="coiled-coil region" evidence="5">
    <location>
        <begin position="635"/>
        <end position="676"/>
    </location>
</feature>
<evidence type="ECO:0000313" key="9">
    <source>
        <dbReference type="EMBL" id="KAK4536199.1"/>
    </source>
</evidence>
<dbReference type="SUPFAM" id="SSF57850">
    <property type="entry name" value="RING/U-box"/>
    <property type="match status" value="2"/>
</dbReference>
<dbReference type="PROSITE" id="PS50089">
    <property type="entry name" value="ZF_RING_2"/>
    <property type="match status" value="1"/>
</dbReference>
<proteinExistence type="predicted"/>
<dbReference type="CDD" id="cd16457">
    <property type="entry name" value="RING-H2_BRAP2"/>
    <property type="match status" value="1"/>
</dbReference>
<gene>
    <name evidence="9" type="ORF">CDCA_CDCA07G2224</name>
</gene>
<evidence type="ECO:0000259" key="7">
    <source>
        <dbReference type="PROSITE" id="PS50089"/>
    </source>
</evidence>
<dbReference type="InterPro" id="IPR001607">
    <property type="entry name" value="Znf_UBP"/>
</dbReference>
<sequence length="707" mass="77509">MFQVRVDVADKRERSRPGESPSDEGPSSPYAYTWWSGALQSLSEGVNTATPRLETRWVNFRAGNPAIPSEIITGKVHLYRIVEAATDGRRGDAAAAALRESKPAPTDNLSNGDEVARAILQAKSAATGAEQDATPSASEDTAATKSGPCSLDAHSAMASNGHSSTVSSSAAFGRRLAVASRAFGNTTVVGVLAVPSYMAPGDLAHFVAPFASRIRRMRILCDAVHPHRYMALLRFRCADDAILFSAEYDGRKFCAALGDDVCRVLPVAGVQFCCEEKQRRRFEASFAAGGQDDKSESGEVSSSRRGNTPAARTDGRDLSSSEALEPGPQAHEWPTCPVCLDRLDLESITTSLCNHELHSKCLARWADPSCPVCRYTLPSVEPAITACSVCGTTEQLWMCLVCGHVGCGRYVQHHALAHYKRTHHVFSVELDTQRVWDYSGDQYVHRVVMDHLDGKQAAMEHASNVRGMPVLAGAATTSTTAAVSERAGLHAARLSEETVRRPLRPSASPDAHAASSMVNGRRDPTTSEPDLEEEQAHMLAATIASKVDSVSQEYELLLASQLESQRIWYEDKAAAAKANWAQRVRELELQLHRQQQQIYRLQKQQQRERQEPPDMRSDRPAGSGDGDDPSACTQLQRLHALNRRLLRDVQDYRAQVKRLQDEGDDLREQVRDLMHHLQAQTQAERAIRSAPGSTANVSLVVHRGRKR</sequence>
<dbReference type="Pfam" id="PF13639">
    <property type="entry name" value="zf-RING_2"/>
    <property type="match status" value="1"/>
</dbReference>
<dbReference type="GO" id="GO:0005737">
    <property type="term" value="C:cytoplasm"/>
    <property type="evidence" value="ECO:0007669"/>
    <property type="project" value="TreeGrafter"/>
</dbReference>
<dbReference type="GO" id="GO:0008270">
    <property type="term" value="F:zinc ion binding"/>
    <property type="evidence" value="ECO:0007669"/>
    <property type="project" value="UniProtKB-KW"/>
</dbReference>
<dbReference type="Pfam" id="PF02148">
    <property type="entry name" value="zf-UBP"/>
    <property type="match status" value="1"/>
</dbReference>
<feature type="compositionally biased region" description="Polar residues" evidence="6">
    <location>
        <begin position="133"/>
        <end position="144"/>
    </location>
</feature>
<keyword evidence="5" id="KW-0175">Coiled coil</keyword>
<keyword evidence="2 4" id="KW-0863">Zinc-finger</keyword>
<dbReference type="PANTHER" id="PTHR24007">
    <property type="entry name" value="BRCA1-ASSOCIATED PROTEIN"/>
    <property type="match status" value="1"/>
</dbReference>
<feature type="region of interest" description="Disordered" evidence="6">
    <location>
        <begin position="285"/>
        <end position="330"/>
    </location>
</feature>
<dbReference type="SMART" id="SM00290">
    <property type="entry name" value="ZnF_UBP"/>
    <property type="match status" value="1"/>
</dbReference>
<feature type="region of interest" description="Disordered" evidence="6">
    <location>
        <begin position="495"/>
        <end position="533"/>
    </location>
</feature>
<dbReference type="AlphaFoldDB" id="A0AAV9IVA0"/>
<feature type="compositionally biased region" description="Basic and acidic residues" evidence="6">
    <location>
        <begin position="605"/>
        <end position="619"/>
    </location>
</feature>
<dbReference type="PROSITE" id="PS50271">
    <property type="entry name" value="ZF_UBP"/>
    <property type="match status" value="1"/>
</dbReference>
<dbReference type="Pfam" id="PF07576">
    <property type="entry name" value="BRAP2"/>
    <property type="match status" value="1"/>
</dbReference>
<dbReference type="EMBL" id="JANCYW010000007">
    <property type="protein sequence ID" value="KAK4536199.1"/>
    <property type="molecule type" value="Genomic_DNA"/>
</dbReference>
<evidence type="ECO:0000256" key="3">
    <source>
        <dbReference type="ARBA" id="ARBA00022833"/>
    </source>
</evidence>
<dbReference type="InterPro" id="IPR047243">
    <property type="entry name" value="RING-H2_BRAP2"/>
</dbReference>
<dbReference type="Proteomes" id="UP001301350">
    <property type="component" value="Unassembled WGS sequence"/>
</dbReference>
<keyword evidence="3" id="KW-0862">Zinc</keyword>
<feature type="domain" description="UBP-type" evidence="8">
    <location>
        <begin position="368"/>
        <end position="463"/>
    </location>
</feature>
<evidence type="ECO:0000256" key="6">
    <source>
        <dbReference type="SAM" id="MobiDB-lite"/>
    </source>
</evidence>